<organism evidence="1">
    <name type="scientific">Singulisphaera sp. Ch08</name>
    <dbReference type="NCBI Taxonomy" id="3120278"/>
    <lineage>
        <taxon>Bacteria</taxon>
        <taxon>Pseudomonadati</taxon>
        <taxon>Planctomycetota</taxon>
        <taxon>Planctomycetia</taxon>
        <taxon>Isosphaerales</taxon>
        <taxon>Isosphaeraceae</taxon>
        <taxon>Singulisphaera</taxon>
    </lineage>
</organism>
<dbReference type="AlphaFoldDB" id="A0AAU7CNC7"/>
<dbReference type="EMBL" id="CP155447">
    <property type="protein sequence ID" value="XBH06508.1"/>
    <property type="molecule type" value="Genomic_DNA"/>
</dbReference>
<dbReference type="RefSeq" id="WP_406699358.1">
    <property type="nucleotide sequence ID" value="NZ_CP155447.1"/>
</dbReference>
<reference evidence="1" key="1">
    <citation type="submission" date="2024-05" db="EMBL/GenBank/DDBJ databases">
        <title>Planctomycetes of the genus Singulisphaera possess chitinolytic capabilities.</title>
        <authorList>
            <person name="Ivanova A."/>
        </authorList>
    </citation>
    <scope>NUCLEOTIDE SEQUENCE</scope>
    <source>
        <strain evidence="1">Ch08T</strain>
    </source>
</reference>
<proteinExistence type="predicted"/>
<name>A0AAU7CNC7_9BACT</name>
<evidence type="ECO:0000313" key="1">
    <source>
        <dbReference type="EMBL" id="XBH06508.1"/>
    </source>
</evidence>
<sequence length="160" mass="17895">MSLSQKIAAALDARPDNGALPCNLTVEDEPNRLTLGLTASGPVGMAFDRLDFATHRRSEWSSEDLKAWADRLASRVTYLMEPLVVLEHDKIGGEVELRSQVPTSRGDRRTYFEVRLHHQGTVKLSRVAVDEASRQRHPTTCQMTREVLERLADDLVESVG</sequence>
<gene>
    <name evidence="1" type="ORF">V5E97_10865</name>
</gene>
<protein>
    <submittedName>
        <fullName evidence="1">Uncharacterized protein</fullName>
    </submittedName>
</protein>
<accession>A0AAU7CNC7</accession>